<gene>
    <name evidence="5" type="ORF">FNF28_07355</name>
    <name evidence="4" type="ORF">FNF29_07702</name>
</gene>
<keyword evidence="1" id="KW-0677">Repeat</keyword>
<dbReference type="Pfam" id="PF12796">
    <property type="entry name" value="Ank_2"/>
    <property type="match status" value="1"/>
</dbReference>
<sequence>MAAAEAGKAKALRVLLGSGDCGVNAKDLYGRTALMLAVNNRSTAAMGLLLDAGADPEAADRRGATPLSLAANVCKVPHMRLLVARGAQVDKRVNQGRTALMVAANTGSVAATQALLALGADADAKDTAGCDALSMCFVDECVALLKDAERIQRWHRRRRLVAWKAELLGSRPGTLGQPELPTGATGEP</sequence>
<dbReference type="PANTHER" id="PTHR24171">
    <property type="entry name" value="ANKYRIN REPEAT DOMAIN-CONTAINING PROTEIN 39-RELATED"/>
    <property type="match status" value="1"/>
</dbReference>
<dbReference type="PANTHER" id="PTHR24171:SF10">
    <property type="entry name" value="ANKYRIN REPEAT DOMAIN-CONTAINING PROTEIN 29-LIKE"/>
    <property type="match status" value="1"/>
</dbReference>
<accession>A0A5A8CCD0</accession>
<dbReference type="EMBL" id="VLTN01000074">
    <property type="protein sequence ID" value="KAA0146965.1"/>
    <property type="molecule type" value="Genomic_DNA"/>
</dbReference>
<feature type="repeat" description="ANK" evidence="3">
    <location>
        <begin position="95"/>
        <end position="127"/>
    </location>
</feature>
<keyword evidence="6" id="KW-1185">Reference proteome</keyword>
<dbReference type="PROSITE" id="PS50297">
    <property type="entry name" value="ANK_REP_REGION"/>
    <property type="match status" value="2"/>
</dbReference>
<dbReference type="Proteomes" id="UP000323011">
    <property type="component" value="Unassembled WGS sequence"/>
</dbReference>
<evidence type="ECO:0000256" key="2">
    <source>
        <dbReference type="ARBA" id="ARBA00023043"/>
    </source>
</evidence>
<evidence type="ECO:0000313" key="5">
    <source>
        <dbReference type="EMBL" id="KAA0149461.1"/>
    </source>
</evidence>
<dbReference type="InterPro" id="IPR002110">
    <property type="entry name" value="Ankyrin_rpt"/>
</dbReference>
<comment type="caution">
    <text evidence="5">The sequence shown here is derived from an EMBL/GenBank/DDBJ whole genome shotgun (WGS) entry which is preliminary data.</text>
</comment>
<feature type="repeat" description="ANK" evidence="3">
    <location>
        <begin position="29"/>
        <end position="61"/>
    </location>
</feature>
<dbReference type="Pfam" id="PF00023">
    <property type="entry name" value="Ank"/>
    <property type="match status" value="1"/>
</dbReference>
<evidence type="ECO:0000256" key="3">
    <source>
        <dbReference type="PROSITE-ProRule" id="PRU00023"/>
    </source>
</evidence>
<protein>
    <submittedName>
        <fullName evidence="5">Uncharacterized protein</fullName>
    </submittedName>
</protein>
<dbReference type="EMBL" id="VLTL01000246">
    <property type="protein sequence ID" value="KAA0149461.1"/>
    <property type="molecule type" value="Genomic_DNA"/>
</dbReference>
<dbReference type="PROSITE" id="PS50088">
    <property type="entry name" value="ANK_REPEAT"/>
    <property type="match status" value="3"/>
</dbReference>
<keyword evidence="2 3" id="KW-0040">ANK repeat</keyword>
<evidence type="ECO:0000313" key="7">
    <source>
        <dbReference type="Proteomes" id="UP000324907"/>
    </source>
</evidence>
<dbReference type="InterPro" id="IPR036770">
    <property type="entry name" value="Ankyrin_rpt-contain_sf"/>
</dbReference>
<dbReference type="AlphaFoldDB" id="A0A5A8CCD0"/>
<evidence type="ECO:0000313" key="4">
    <source>
        <dbReference type="EMBL" id="KAA0146965.1"/>
    </source>
</evidence>
<dbReference type="Proteomes" id="UP000324907">
    <property type="component" value="Unassembled WGS sequence"/>
</dbReference>
<evidence type="ECO:0000313" key="6">
    <source>
        <dbReference type="Proteomes" id="UP000323011"/>
    </source>
</evidence>
<organism evidence="5 7">
    <name type="scientific">Cafeteria roenbergensis</name>
    <name type="common">Marine flagellate</name>
    <dbReference type="NCBI Taxonomy" id="33653"/>
    <lineage>
        <taxon>Eukaryota</taxon>
        <taxon>Sar</taxon>
        <taxon>Stramenopiles</taxon>
        <taxon>Bigyra</taxon>
        <taxon>Opalozoa</taxon>
        <taxon>Bicosoecida</taxon>
        <taxon>Cafeteriaceae</taxon>
        <taxon>Cafeteria</taxon>
    </lineage>
</organism>
<feature type="repeat" description="ANK" evidence="3">
    <location>
        <begin position="62"/>
        <end position="94"/>
    </location>
</feature>
<dbReference type="SMART" id="SM00248">
    <property type="entry name" value="ANK"/>
    <property type="match status" value="3"/>
</dbReference>
<name>A0A5A8CCD0_CAFRO</name>
<dbReference type="OMA" id="WASSENH"/>
<dbReference type="SUPFAM" id="SSF48403">
    <property type="entry name" value="Ankyrin repeat"/>
    <property type="match status" value="1"/>
</dbReference>
<evidence type="ECO:0000256" key="1">
    <source>
        <dbReference type="ARBA" id="ARBA00022737"/>
    </source>
</evidence>
<reference evidence="6 7" key="1">
    <citation type="submission" date="2019-07" db="EMBL/GenBank/DDBJ databases">
        <title>Genomes of Cafeteria roenbergensis.</title>
        <authorList>
            <person name="Fischer M.G."/>
            <person name="Hackl T."/>
            <person name="Roman M."/>
        </authorList>
    </citation>
    <scope>NUCLEOTIDE SEQUENCE [LARGE SCALE GENOMIC DNA]</scope>
    <source>
        <strain evidence="4 6">BVI</strain>
        <strain evidence="5 7">RCC970-E3</strain>
    </source>
</reference>
<dbReference type="Gene3D" id="1.25.40.20">
    <property type="entry name" value="Ankyrin repeat-containing domain"/>
    <property type="match status" value="2"/>
</dbReference>
<proteinExistence type="predicted"/>